<dbReference type="GO" id="GO:0015078">
    <property type="term" value="F:proton transmembrane transporter activity"/>
    <property type="evidence" value="ECO:0007669"/>
    <property type="project" value="InterPro"/>
</dbReference>
<keyword evidence="3 14" id="KW-0813">Transport</keyword>
<dbReference type="Proteomes" id="UP000663862">
    <property type="component" value="Unassembled WGS sequence"/>
</dbReference>
<gene>
    <name evidence="17" type="ORF">FME351_LOCUS2398</name>
    <name evidence="18" type="ORF">GRG538_LOCUS10624</name>
    <name evidence="20" type="ORF">HFQ381_LOCUS2913</name>
    <name evidence="19" type="ORF">LUA448_LOCUS31101</name>
    <name evidence="23" type="ORF">QYT958_LOCUS28152</name>
    <name evidence="16" type="ORF">TIS948_LOCUS5810</name>
    <name evidence="21" type="ORF">TSG867_LOCUS347</name>
    <name evidence="22" type="ORF">UJA718_LOCUS28948</name>
</gene>
<evidence type="ECO:0000313" key="16">
    <source>
        <dbReference type="EMBL" id="CAF3082933.1"/>
    </source>
</evidence>
<dbReference type="InterPro" id="IPR002379">
    <property type="entry name" value="ATPase_proteolipid_c-like_dom"/>
</dbReference>
<organism evidence="22 24">
    <name type="scientific">Rotaria socialis</name>
    <dbReference type="NCBI Taxonomy" id="392032"/>
    <lineage>
        <taxon>Eukaryota</taxon>
        <taxon>Metazoa</taxon>
        <taxon>Spiralia</taxon>
        <taxon>Gnathifera</taxon>
        <taxon>Rotifera</taxon>
        <taxon>Eurotatoria</taxon>
        <taxon>Bdelloidea</taxon>
        <taxon>Philodinida</taxon>
        <taxon>Philodinidae</taxon>
        <taxon>Rotaria</taxon>
    </lineage>
</organism>
<evidence type="ECO:0000256" key="14">
    <source>
        <dbReference type="RuleBase" id="RU004221"/>
    </source>
</evidence>
<dbReference type="Proteomes" id="UP000663825">
    <property type="component" value="Unassembled WGS sequence"/>
</dbReference>
<dbReference type="CDD" id="cd18182">
    <property type="entry name" value="ATP-synt_Fo_c_ATP5G3"/>
    <property type="match status" value="1"/>
</dbReference>
<evidence type="ECO:0000256" key="4">
    <source>
        <dbReference type="ARBA" id="ARBA00022547"/>
    </source>
</evidence>
<dbReference type="PROSITE" id="PS00605">
    <property type="entry name" value="ATPASE_C"/>
    <property type="match status" value="1"/>
</dbReference>
<keyword evidence="11 14" id="KW-0472">Membrane</keyword>
<dbReference type="PRINTS" id="PR00124">
    <property type="entry name" value="ATPASEC"/>
</dbReference>
<dbReference type="OrthoDB" id="438052at2759"/>
<dbReference type="Proteomes" id="UP000663848">
    <property type="component" value="Unassembled WGS sequence"/>
</dbReference>
<evidence type="ECO:0000313" key="20">
    <source>
        <dbReference type="EMBL" id="CAF4128859.1"/>
    </source>
</evidence>
<evidence type="ECO:0000313" key="19">
    <source>
        <dbReference type="EMBL" id="CAF3614482.1"/>
    </source>
</evidence>
<keyword evidence="9 14" id="KW-0446">Lipid-binding</keyword>
<dbReference type="EMBL" id="CAJOBP010008962">
    <property type="protein sequence ID" value="CAF4544199.1"/>
    <property type="molecule type" value="Genomic_DNA"/>
</dbReference>
<comment type="caution">
    <text evidence="22">The sequence shown here is derived from an EMBL/GenBank/DDBJ whole genome shotgun (WGS) entry which is preliminary data.</text>
</comment>
<dbReference type="GO" id="GO:0008289">
    <property type="term" value="F:lipid binding"/>
    <property type="evidence" value="ECO:0007669"/>
    <property type="project" value="UniProtKB-KW"/>
</dbReference>
<feature type="domain" description="V-ATPase proteolipid subunit C-like" evidence="15">
    <location>
        <begin position="61"/>
        <end position="123"/>
    </location>
</feature>
<evidence type="ECO:0000256" key="6">
    <source>
        <dbReference type="ARBA" id="ARBA00022781"/>
    </source>
</evidence>
<evidence type="ECO:0000259" key="15">
    <source>
        <dbReference type="Pfam" id="PF00137"/>
    </source>
</evidence>
<evidence type="ECO:0000256" key="9">
    <source>
        <dbReference type="ARBA" id="ARBA00023121"/>
    </source>
</evidence>
<sequence length="127" mass="13378">MASLTRFSLSSSSALWRLLINRNAGLVQQHLPSMTIPSVAQQRSIATSPIRRDIDSAAKYIGAGAATVGVAGAGAGIGTVFGSLVVAYARNPSLKQQLFSYAILGFALSEAMGLFCLMMAFMLLFAF</sequence>
<evidence type="ECO:0000313" key="23">
    <source>
        <dbReference type="EMBL" id="CAF4864222.1"/>
    </source>
</evidence>
<dbReference type="SUPFAM" id="SSF81333">
    <property type="entry name" value="F1F0 ATP synthase subunit C"/>
    <property type="match status" value="1"/>
</dbReference>
<protein>
    <recommendedName>
        <fullName evidence="13">ATPase protein 9</fullName>
    </recommendedName>
    <alternativeName>
        <fullName evidence="12">ATPase subunit c</fullName>
    </alternativeName>
</protein>
<dbReference type="EMBL" id="CAJNYU010000114">
    <property type="protein sequence ID" value="CAF3329993.1"/>
    <property type="molecule type" value="Genomic_DNA"/>
</dbReference>
<evidence type="ECO:0000256" key="8">
    <source>
        <dbReference type="ARBA" id="ARBA00023065"/>
    </source>
</evidence>
<keyword evidence="24" id="KW-1185">Reference proteome</keyword>
<evidence type="ECO:0000313" key="18">
    <source>
        <dbReference type="EMBL" id="CAF3407883.1"/>
    </source>
</evidence>
<evidence type="ECO:0000256" key="5">
    <source>
        <dbReference type="ARBA" id="ARBA00022692"/>
    </source>
</evidence>
<dbReference type="InterPro" id="IPR020537">
    <property type="entry name" value="ATP_synth_F0_csu_DDCD_BS"/>
</dbReference>
<dbReference type="InterPro" id="IPR000454">
    <property type="entry name" value="ATP_synth_F0_csu"/>
</dbReference>
<dbReference type="Proteomes" id="UP000663833">
    <property type="component" value="Unassembled WGS sequence"/>
</dbReference>
<evidence type="ECO:0000256" key="10">
    <source>
        <dbReference type="ARBA" id="ARBA00023128"/>
    </source>
</evidence>
<reference evidence="22" key="1">
    <citation type="submission" date="2021-02" db="EMBL/GenBank/DDBJ databases">
        <authorList>
            <person name="Nowell W R."/>
        </authorList>
    </citation>
    <scope>NUCLEOTIDE SEQUENCE</scope>
</reference>
<dbReference type="EMBL" id="CAJNXB010000669">
    <property type="protein sequence ID" value="CAF3082933.1"/>
    <property type="molecule type" value="Genomic_DNA"/>
</dbReference>
<dbReference type="GO" id="GO:0045259">
    <property type="term" value="C:proton-transporting ATP synthase complex"/>
    <property type="evidence" value="ECO:0007669"/>
    <property type="project" value="UniProtKB-KW"/>
</dbReference>
<evidence type="ECO:0000313" key="21">
    <source>
        <dbReference type="EMBL" id="CAF4205211.1"/>
    </source>
</evidence>
<dbReference type="Proteomes" id="UP000663851">
    <property type="component" value="Unassembled WGS sequence"/>
</dbReference>
<dbReference type="HAMAP" id="MF_01396">
    <property type="entry name" value="ATP_synth_c_bact"/>
    <property type="match status" value="1"/>
</dbReference>
<dbReference type="InterPro" id="IPR038662">
    <property type="entry name" value="ATP_synth_F0_csu_sf"/>
</dbReference>
<keyword evidence="7 14" id="KW-1133">Transmembrane helix</keyword>
<evidence type="ECO:0000256" key="11">
    <source>
        <dbReference type="ARBA" id="ARBA00023136"/>
    </source>
</evidence>
<dbReference type="Proteomes" id="UP000663873">
    <property type="component" value="Unassembled WGS sequence"/>
</dbReference>
<evidence type="ECO:0000313" key="24">
    <source>
        <dbReference type="Proteomes" id="UP000663873"/>
    </source>
</evidence>
<dbReference type="Proteomes" id="UP000663869">
    <property type="component" value="Unassembled WGS sequence"/>
</dbReference>
<accession>A0A820Y479</accession>
<name>A0A820Y479_9BILA</name>
<comment type="similarity">
    <text evidence="2 14">Belongs to the ATPase C chain family.</text>
</comment>
<dbReference type="EMBL" id="CAJOBR010007508">
    <property type="protein sequence ID" value="CAF4864222.1"/>
    <property type="molecule type" value="Genomic_DNA"/>
</dbReference>
<evidence type="ECO:0000256" key="2">
    <source>
        <dbReference type="ARBA" id="ARBA00006704"/>
    </source>
</evidence>
<dbReference type="Pfam" id="PF00137">
    <property type="entry name" value="ATP-synt_C"/>
    <property type="match status" value="1"/>
</dbReference>
<keyword evidence="6 14" id="KW-0375">Hydrogen ion transport</keyword>
<dbReference type="AlphaFoldDB" id="A0A820Y479"/>
<proteinExistence type="inferred from homology"/>
<dbReference type="EMBL" id="CAJNYT010001383">
    <property type="protein sequence ID" value="CAF3407883.1"/>
    <property type="molecule type" value="Genomic_DNA"/>
</dbReference>
<dbReference type="Gene3D" id="1.20.20.10">
    <property type="entry name" value="F1F0 ATP synthase subunit C"/>
    <property type="match status" value="1"/>
</dbReference>
<dbReference type="PANTHER" id="PTHR10031">
    <property type="entry name" value="ATP SYNTHASE LIPID-BINDING PROTEIN, MITOCHONDRIAL"/>
    <property type="match status" value="1"/>
</dbReference>
<feature type="transmembrane region" description="Helical" evidence="14">
    <location>
        <begin position="60"/>
        <end position="89"/>
    </location>
</feature>
<evidence type="ECO:0000256" key="1">
    <source>
        <dbReference type="ARBA" id="ARBA00004225"/>
    </source>
</evidence>
<evidence type="ECO:0000256" key="12">
    <source>
        <dbReference type="ARBA" id="ARBA00029852"/>
    </source>
</evidence>
<keyword evidence="8 14" id="KW-0406">Ion transport</keyword>
<keyword evidence="10" id="KW-0496">Mitochondrion</keyword>
<dbReference type="FunFam" id="1.20.20.10:FF:000003">
    <property type="entry name" value="Atp synthase f complex subunit mitochondrial"/>
    <property type="match status" value="1"/>
</dbReference>
<evidence type="ECO:0000313" key="22">
    <source>
        <dbReference type="EMBL" id="CAF4544199.1"/>
    </source>
</evidence>
<dbReference type="Proteomes" id="UP000663872">
    <property type="component" value="Unassembled WGS sequence"/>
</dbReference>
<comment type="subcellular location">
    <subcellularLocation>
        <location evidence="1">Mitochondrion membrane</location>
        <topology evidence="1">Multi-pass membrane protein</topology>
    </subcellularLocation>
</comment>
<dbReference type="EMBL" id="CAJOBO010000100">
    <property type="protein sequence ID" value="CAF4128859.1"/>
    <property type="molecule type" value="Genomic_DNA"/>
</dbReference>
<keyword evidence="5 14" id="KW-0812">Transmembrane</keyword>
<evidence type="ECO:0000313" key="17">
    <source>
        <dbReference type="EMBL" id="CAF3329993.1"/>
    </source>
</evidence>
<evidence type="ECO:0000256" key="7">
    <source>
        <dbReference type="ARBA" id="ARBA00022989"/>
    </source>
</evidence>
<dbReference type="InterPro" id="IPR035921">
    <property type="entry name" value="F/V-ATP_Csub_sf"/>
</dbReference>
<evidence type="ECO:0000256" key="3">
    <source>
        <dbReference type="ARBA" id="ARBA00022448"/>
    </source>
</evidence>
<dbReference type="EMBL" id="CAJNYD010004633">
    <property type="protein sequence ID" value="CAF3614482.1"/>
    <property type="molecule type" value="Genomic_DNA"/>
</dbReference>
<evidence type="ECO:0000256" key="13">
    <source>
        <dbReference type="ARBA" id="ARBA00033111"/>
    </source>
</evidence>
<feature type="transmembrane region" description="Helical" evidence="14">
    <location>
        <begin position="101"/>
        <end position="126"/>
    </location>
</feature>
<dbReference type="GO" id="GO:0033177">
    <property type="term" value="C:proton-transporting two-sector ATPase complex, proton-transporting domain"/>
    <property type="evidence" value="ECO:0007669"/>
    <property type="project" value="InterPro"/>
</dbReference>
<dbReference type="PANTHER" id="PTHR10031:SF0">
    <property type="entry name" value="ATPASE PROTEIN 9"/>
    <property type="match status" value="1"/>
</dbReference>
<keyword evidence="4" id="KW-0138">CF(0)</keyword>
<dbReference type="EMBL" id="CAJOBQ010000007">
    <property type="protein sequence ID" value="CAF4205211.1"/>
    <property type="molecule type" value="Genomic_DNA"/>
</dbReference>
<dbReference type="GO" id="GO:0031966">
    <property type="term" value="C:mitochondrial membrane"/>
    <property type="evidence" value="ECO:0007669"/>
    <property type="project" value="UniProtKB-SubCell"/>
</dbReference>
<dbReference type="GO" id="GO:0015986">
    <property type="term" value="P:proton motive force-driven ATP synthesis"/>
    <property type="evidence" value="ECO:0007669"/>
    <property type="project" value="InterPro"/>
</dbReference>